<comment type="caution">
    <text evidence="8">The sequence shown here is derived from an EMBL/GenBank/DDBJ whole genome shotgun (WGS) entry which is preliminary data.</text>
</comment>
<dbReference type="GO" id="GO:0005794">
    <property type="term" value="C:Golgi apparatus"/>
    <property type="evidence" value="ECO:0007669"/>
    <property type="project" value="UniProtKB-SubCell"/>
</dbReference>
<evidence type="ECO:0000256" key="7">
    <source>
        <dbReference type="SAM" id="Phobius"/>
    </source>
</evidence>
<evidence type="ECO:0008006" key="10">
    <source>
        <dbReference type="Google" id="ProtNLM"/>
    </source>
</evidence>
<evidence type="ECO:0000313" key="8">
    <source>
        <dbReference type="EMBL" id="KAF0040044.1"/>
    </source>
</evidence>
<feature type="transmembrane region" description="Helical" evidence="7">
    <location>
        <begin position="31"/>
        <end position="50"/>
    </location>
</feature>
<dbReference type="InterPro" id="IPR029207">
    <property type="entry name" value="FAM198"/>
</dbReference>
<dbReference type="Proteomes" id="UP000438429">
    <property type="component" value="Unassembled WGS sequence"/>
</dbReference>
<dbReference type="AlphaFoldDB" id="A0A6A4TA57"/>
<sequence length="679" mass="76145">MGKSRSRWPRVFPLSRLTSGFWRRPLSKRSLIVATACVVYLLFVLSYVGYSQQHRDRRTDGDKYRRARGLADGASLDSADPQTGTSLAVPTRSNVVYITLKFKRLKPANIRGTIRPKLRRKLRKSKSAGSAFTQDKLGTLERDAGQTERSLAPEAPWRETRDVDYKSLDAAQKSRRDEGAESNISSIRIYSQRAPQWFSARDVSAMRFLADAKVLRIREVPRGDSAPLLLFEGDTGPSPSPPADRRGHAERSDVCAGRCGVISSPVDTAEVFAFHLDRVLGLNRTSPAVSRTFRFLHDGRPCPVVSWDASLYPGGLAAGRAAVRLTWGGYQRSLRQRCWHRNIRPKPDSGCSTIHHYEWSKLALFDFLLQIHNRLDRSCCGFRPRRGDVCADLGHRADCGDPDRIQLANIIHRGHDPRHLVFANNKGFFDRNEDNLDFRLLEGITELPEQAVSVLRSRRLRERLLQSLFLDQTYWESQGGRPGIDKLIDVVERRARALLTYINAHGIAVAAMNANPKNRNSLAPELGRQHESERGQKGNECSPGASGLGGEAGSVGRSVVSGLAQHEQWRTGEIYWFVFLFSSQEKVDVVSSGVTFVYCGGFLQFLSHLIENAHTREQTIGPFRSLLRERCTGSVRWSGSFSTGIFYDALLSQIELLCVMPSISSVINYSSSIFFLHDN</sequence>
<evidence type="ECO:0000256" key="1">
    <source>
        <dbReference type="ARBA" id="ARBA00004308"/>
    </source>
</evidence>
<comment type="similarity">
    <text evidence="3">Belongs to the GASK family.</text>
</comment>
<evidence type="ECO:0000256" key="3">
    <source>
        <dbReference type="ARBA" id="ARBA00007691"/>
    </source>
</evidence>
<keyword evidence="7" id="KW-1133">Transmembrane helix</keyword>
<evidence type="ECO:0000256" key="6">
    <source>
        <dbReference type="SAM" id="MobiDB-lite"/>
    </source>
</evidence>
<evidence type="ECO:0000256" key="4">
    <source>
        <dbReference type="ARBA" id="ARBA00023034"/>
    </source>
</evidence>
<accession>A0A6A4TA57</accession>
<feature type="compositionally biased region" description="Basic and acidic residues" evidence="6">
    <location>
        <begin position="527"/>
        <end position="537"/>
    </location>
</feature>
<feature type="region of interest" description="Disordered" evidence="6">
    <location>
        <begin position="518"/>
        <end position="550"/>
    </location>
</feature>
<dbReference type="PANTHER" id="PTHR15905:SF1">
    <property type="entry name" value="GOLGI-ASSOCIATED KINASE 1B"/>
    <property type="match status" value="1"/>
</dbReference>
<feature type="region of interest" description="Disordered" evidence="6">
    <location>
        <begin position="116"/>
        <end position="164"/>
    </location>
</feature>
<protein>
    <recommendedName>
        <fullName evidence="10">Golgi associated kinase 1B</fullName>
    </recommendedName>
</protein>
<dbReference type="Pfam" id="PF15051">
    <property type="entry name" value="FAM198"/>
    <property type="match status" value="1"/>
</dbReference>
<keyword evidence="4" id="KW-0333">Golgi apparatus</keyword>
<evidence type="ECO:0000313" key="9">
    <source>
        <dbReference type="Proteomes" id="UP000438429"/>
    </source>
</evidence>
<proteinExistence type="inferred from homology"/>
<reference evidence="8 9" key="1">
    <citation type="submission" date="2019-06" db="EMBL/GenBank/DDBJ databases">
        <title>Draft genomes of female and male turbot (Scophthalmus maximus).</title>
        <authorList>
            <person name="Xu H."/>
            <person name="Xu X.-W."/>
            <person name="Shao C."/>
            <person name="Chen S."/>
        </authorList>
    </citation>
    <scope>NUCLEOTIDE SEQUENCE [LARGE SCALE GENOMIC DNA]</scope>
    <source>
        <strain evidence="8">Ysfricsl-2016a</strain>
        <tissue evidence="8">Blood</tissue>
    </source>
</reference>
<keyword evidence="5 7" id="KW-0472">Membrane</keyword>
<comment type="subcellular location">
    <subcellularLocation>
        <location evidence="1">Endomembrane system</location>
    </subcellularLocation>
    <subcellularLocation>
        <location evidence="2">Golgi apparatus</location>
    </subcellularLocation>
</comment>
<dbReference type="PANTHER" id="PTHR15905">
    <property type="entry name" value="GOLGI-ASSOCIATED KINASE 1B-RELATED"/>
    <property type="match status" value="1"/>
</dbReference>
<name>A0A6A4TA57_SCOMX</name>
<gene>
    <name evidence="8" type="ORF">F2P81_008279</name>
</gene>
<organism evidence="8 9">
    <name type="scientific">Scophthalmus maximus</name>
    <name type="common">Turbot</name>
    <name type="synonym">Psetta maxima</name>
    <dbReference type="NCBI Taxonomy" id="52904"/>
    <lineage>
        <taxon>Eukaryota</taxon>
        <taxon>Metazoa</taxon>
        <taxon>Chordata</taxon>
        <taxon>Craniata</taxon>
        <taxon>Vertebrata</taxon>
        <taxon>Euteleostomi</taxon>
        <taxon>Actinopterygii</taxon>
        <taxon>Neopterygii</taxon>
        <taxon>Teleostei</taxon>
        <taxon>Neoteleostei</taxon>
        <taxon>Acanthomorphata</taxon>
        <taxon>Carangaria</taxon>
        <taxon>Pleuronectiformes</taxon>
        <taxon>Pleuronectoidei</taxon>
        <taxon>Scophthalmidae</taxon>
        <taxon>Scophthalmus</taxon>
    </lineage>
</organism>
<feature type="region of interest" description="Disordered" evidence="6">
    <location>
        <begin position="228"/>
        <end position="249"/>
    </location>
</feature>
<evidence type="ECO:0000256" key="5">
    <source>
        <dbReference type="ARBA" id="ARBA00023136"/>
    </source>
</evidence>
<dbReference type="EMBL" id="VEVO01000007">
    <property type="protein sequence ID" value="KAF0040044.1"/>
    <property type="molecule type" value="Genomic_DNA"/>
</dbReference>
<keyword evidence="7" id="KW-0812">Transmembrane</keyword>
<feature type="compositionally biased region" description="Basic residues" evidence="6">
    <location>
        <begin position="116"/>
        <end position="126"/>
    </location>
</feature>
<evidence type="ECO:0000256" key="2">
    <source>
        <dbReference type="ARBA" id="ARBA00004555"/>
    </source>
</evidence>